<accession>A0AAU9D692</accession>
<name>A0AAU9D692_9BACT</name>
<feature type="chain" id="PRO_5043773349" evidence="1">
    <location>
        <begin position="21"/>
        <end position="357"/>
    </location>
</feature>
<gene>
    <name evidence="2" type="ORF">FUAX_53240</name>
</gene>
<feature type="signal peptide" evidence="1">
    <location>
        <begin position="1"/>
        <end position="20"/>
    </location>
</feature>
<dbReference type="Proteomes" id="UP001348817">
    <property type="component" value="Plasmid pFA7"/>
</dbReference>
<keyword evidence="1" id="KW-0732">Signal</keyword>
<keyword evidence="3" id="KW-1185">Reference proteome</keyword>
<dbReference type="Gene3D" id="2.60.40.10">
    <property type="entry name" value="Immunoglobulins"/>
    <property type="match status" value="1"/>
</dbReference>
<dbReference type="SUPFAM" id="SSF49265">
    <property type="entry name" value="Fibronectin type III"/>
    <property type="match status" value="1"/>
</dbReference>
<dbReference type="InterPro" id="IPR036116">
    <property type="entry name" value="FN3_sf"/>
</dbReference>
<geneLocation type="plasmid" evidence="2 3">
    <name>pFA7</name>
</geneLocation>
<dbReference type="InterPro" id="IPR013783">
    <property type="entry name" value="Ig-like_fold"/>
</dbReference>
<dbReference type="KEGG" id="fax:FUAX_53240"/>
<evidence type="ECO:0000313" key="3">
    <source>
        <dbReference type="Proteomes" id="UP001348817"/>
    </source>
</evidence>
<proteinExistence type="predicted"/>
<sequence length="357" mass="40049">MTKRIRFLFLFILLAGQVMAQKNGIHLFARAETSVSNGKHKANLVWATVPEAIGYTVRYGYSSSLAKSQASDGNVTKALLDNLKEDSPLYWRVRAHFADGTYKESETTRTRTCRIIRQDGSRSPEDYGYAPLTGRQPVQIKGADREALGLEYKEKSDNPGILYINIQEAGSAEILTRLAMIKKPGVNRYLVNLTECQHKWESDKLYRISIDGLARTALLFSLSDIEEIQPEISTEVLELYCETPQASLLRFTGTVKGGKPPYKVSWRVAETLNAEIESIPLKASEILEAPDQSSVLQANRPVGYYVILTAKDYCGREGMKVVYVDCDGEKPADSRIEFYLLEQNEKGKTGRGKKEFP</sequence>
<keyword evidence="2" id="KW-0614">Plasmid</keyword>
<reference evidence="2 3" key="1">
    <citation type="submission" date="2021-12" db="EMBL/GenBank/DDBJ databases">
        <title>Genome sequencing of bacteria with rrn-lacking chromosome and rrn-plasmid.</title>
        <authorList>
            <person name="Anda M."/>
            <person name="Iwasaki W."/>
        </authorList>
    </citation>
    <scope>NUCLEOTIDE SEQUENCE [LARGE SCALE GENOMIC DNA]</scope>
    <source>
        <strain evidence="2 3">DSM 100852</strain>
        <plasmid evidence="2 3">pFA7</plasmid>
    </source>
</reference>
<evidence type="ECO:0000313" key="2">
    <source>
        <dbReference type="EMBL" id="BDD12892.1"/>
    </source>
</evidence>
<dbReference type="RefSeq" id="WP_338396082.1">
    <property type="nucleotide sequence ID" value="NZ_AP025321.1"/>
</dbReference>
<evidence type="ECO:0000256" key="1">
    <source>
        <dbReference type="SAM" id="SignalP"/>
    </source>
</evidence>
<dbReference type="EMBL" id="AP025321">
    <property type="protein sequence ID" value="BDD12892.1"/>
    <property type="molecule type" value="Genomic_DNA"/>
</dbReference>
<organism evidence="2 3">
    <name type="scientific">Fulvitalea axinellae</name>
    <dbReference type="NCBI Taxonomy" id="1182444"/>
    <lineage>
        <taxon>Bacteria</taxon>
        <taxon>Pseudomonadati</taxon>
        <taxon>Bacteroidota</taxon>
        <taxon>Cytophagia</taxon>
        <taxon>Cytophagales</taxon>
        <taxon>Persicobacteraceae</taxon>
        <taxon>Fulvitalea</taxon>
    </lineage>
</organism>
<protein>
    <submittedName>
        <fullName evidence="2">Uncharacterized protein</fullName>
    </submittedName>
</protein>
<dbReference type="AlphaFoldDB" id="A0AAU9D692"/>